<keyword evidence="3" id="KW-1185">Reference proteome</keyword>
<evidence type="ECO:0000313" key="2">
    <source>
        <dbReference type="EMBL" id="KAH7156362.1"/>
    </source>
</evidence>
<reference evidence="2" key="1">
    <citation type="journal article" date="2021" name="Nat. Commun.">
        <title>Genetic determinants of endophytism in the Arabidopsis root mycobiome.</title>
        <authorList>
            <person name="Mesny F."/>
            <person name="Miyauchi S."/>
            <person name="Thiergart T."/>
            <person name="Pickel B."/>
            <person name="Atanasova L."/>
            <person name="Karlsson M."/>
            <person name="Huettel B."/>
            <person name="Barry K.W."/>
            <person name="Haridas S."/>
            <person name="Chen C."/>
            <person name="Bauer D."/>
            <person name="Andreopoulos W."/>
            <person name="Pangilinan J."/>
            <person name="LaButti K."/>
            <person name="Riley R."/>
            <person name="Lipzen A."/>
            <person name="Clum A."/>
            <person name="Drula E."/>
            <person name="Henrissat B."/>
            <person name="Kohler A."/>
            <person name="Grigoriev I.V."/>
            <person name="Martin F.M."/>
            <person name="Hacquard S."/>
        </authorList>
    </citation>
    <scope>NUCLEOTIDE SEQUENCE</scope>
    <source>
        <strain evidence="2">MPI-CAGE-AT-0147</strain>
    </source>
</reference>
<gene>
    <name evidence="2" type="ORF">EDB81DRAFT_840500</name>
</gene>
<feature type="compositionally biased region" description="Basic and acidic residues" evidence="1">
    <location>
        <begin position="61"/>
        <end position="78"/>
    </location>
</feature>
<dbReference type="EMBL" id="JAGMUV010000005">
    <property type="protein sequence ID" value="KAH7156362.1"/>
    <property type="molecule type" value="Genomic_DNA"/>
</dbReference>
<feature type="region of interest" description="Disordered" evidence="1">
    <location>
        <begin position="1"/>
        <end position="128"/>
    </location>
</feature>
<dbReference type="OrthoDB" id="3492129at2759"/>
<organism evidence="2 3">
    <name type="scientific">Dactylonectria macrodidyma</name>
    <dbReference type="NCBI Taxonomy" id="307937"/>
    <lineage>
        <taxon>Eukaryota</taxon>
        <taxon>Fungi</taxon>
        <taxon>Dikarya</taxon>
        <taxon>Ascomycota</taxon>
        <taxon>Pezizomycotina</taxon>
        <taxon>Sordariomycetes</taxon>
        <taxon>Hypocreomycetidae</taxon>
        <taxon>Hypocreales</taxon>
        <taxon>Nectriaceae</taxon>
        <taxon>Dactylonectria</taxon>
    </lineage>
</organism>
<accession>A0A9P9J8H9</accession>
<feature type="compositionally biased region" description="Low complexity" evidence="1">
    <location>
        <begin position="42"/>
        <end position="52"/>
    </location>
</feature>
<name>A0A9P9J8H9_9HYPO</name>
<protein>
    <submittedName>
        <fullName evidence="2">Uncharacterized protein</fullName>
    </submittedName>
</protein>
<proteinExistence type="predicted"/>
<dbReference type="AlphaFoldDB" id="A0A9P9J8H9"/>
<comment type="caution">
    <text evidence="2">The sequence shown here is derived from an EMBL/GenBank/DDBJ whole genome shotgun (WGS) entry which is preliminary data.</text>
</comment>
<evidence type="ECO:0000313" key="3">
    <source>
        <dbReference type="Proteomes" id="UP000738349"/>
    </source>
</evidence>
<dbReference type="Proteomes" id="UP000738349">
    <property type="component" value="Unassembled WGS sequence"/>
</dbReference>
<sequence length="398" mass="43959">MATASRESRPRPPIQPIRTTGPGHSYQAVQARMAFKSPTWMSTPLSPLSRPSPMYPDSDDDRMREHDKAAVDRLEPRSRKSSSGEPSPRNVSLKPISDLALPTPLSLDARRSPLSGPITSPLTPSPGHRRMTIAEETQKFLLREPRTERNGPPPLAIERRGSAPSTAILSRNIQLQRQLGHLGRRGSIDSRHGREPELYVMPVELRRLSTIATPARDGALPSPYPVDGRLTTRVVIHSPNKKPLVLTRTFDLDELRATIPNPRPVPGSQSTRRASTATLHPSTAVARPVSPFLSATQKERRHSSAGITGLDPHRSPGLERRVTRQVLAPVPIHLEYARLYLPVLAAIILSAIVQPGDTLELPLPYPRAWDETIAYIYTGQVALTPRIRQNILYLGGII</sequence>
<evidence type="ECO:0000256" key="1">
    <source>
        <dbReference type="SAM" id="MobiDB-lite"/>
    </source>
</evidence>
<feature type="region of interest" description="Disordered" evidence="1">
    <location>
        <begin position="257"/>
        <end position="279"/>
    </location>
</feature>
<feature type="compositionally biased region" description="Basic and acidic residues" evidence="1">
    <location>
        <begin position="1"/>
        <end position="10"/>
    </location>
</feature>
<feature type="compositionally biased region" description="Polar residues" evidence="1">
    <location>
        <begin position="267"/>
        <end position="279"/>
    </location>
</feature>